<gene>
    <name evidence="1" type="ORF">BC349_03470</name>
</gene>
<dbReference type="EMBL" id="MBUA01000001">
    <property type="protein sequence ID" value="MBC6490014.1"/>
    <property type="molecule type" value="Genomic_DNA"/>
</dbReference>
<protein>
    <submittedName>
        <fullName evidence="1">Uncharacterized protein</fullName>
    </submittedName>
</protein>
<name>A0ABR7M669_9BACT</name>
<sequence>MFSLLTRFFIFSMFVLSIGQRPFKNLNTFIMKQDKNPAEGSFNTDPQENIRIENDILKLKMQAEYGASFGSFGDLSPEAERDFLQMVMAFEKMGKDAPAVSVYEFIGKPVIRKKDEIPEEELPQALLQLRELLSENGICLEVFRESDPGVLYHFITDELFQEQIQDIRIPGMVCVFNYEDFHPNHEMELHDATAEIFYSWENNKLDSLSFVLAEFAVLADGCMLSRDQFRDKMIEQRNRYELITGLEFKIGKTSFEWLEEGLGLGFTEGMIKYQAKSAEGENTVEGSFKLYFCNQGPSWQLTFFYLPGFQW</sequence>
<organism evidence="1 2">
    <name type="scientific">Flavihumibacter stibioxidans</name>
    <dbReference type="NCBI Taxonomy" id="1834163"/>
    <lineage>
        <taxon>Bacteria</taxon>
        <taxon>Pseudomonadati</taxon>
        <taxon>Bacteroidota</taxon>
        <taxon>Chitinophagia</taxon>
        <taxon>Chitinophagales</taxon>
        <taxon>Chitinophagaceae</taxon>
        <taxon>Flavihumibacter</taxon>
    </lineage>
</organism>
<proteinExistence type="predicted"/>
<accession>A0ABR7M669</accession>
<comment type="caution">
    <text evidence="1">The sequence shown here is derived from an EMBL/GenBank/DDBJ whole genome shotgun (WGS) entry which is preliminary data.</text>
</comment>
<evidence type="ECO:0000313" key="1">
    <source>
        <dbReference type="EMBL" id="MBC6490014.1"/>
    </source>
</evidence>
<dbReference type="Proteomes" id="UP000765802">
    <property type="component" value="Unassembled WGS sequence"/>
</dbReference>
<keyword evidence="2" id="KW-1185">Reference proteome</keyword>
<evidence type="ECO:0000313" key="2">
    <source>
        <dbReference type="Proteomes" id="UP000765802"/>
    </source>
</evidence>
<reference evidence="1 2" key="1">
    <citation type="submission" date="2016-07" db="EMBL/GenBank/DDBJ databases">
        <title>Genome analysis of Flavihumibacter stibioxidans YS-17.</title>
        <authorList>
            <person name="Shi K."/>
            <person name="Han Y."/>
            <person name="Wang G."/>
        </authorList>
    </citation>
    <scope>NUCLEOTIDE SEQUENCE [LARGE SCALE GENOMIC DNA]</scope>
    <source>
        <strain evidence="1 2">YS-17</strain>
    </source>
</reference>